<evidence type="ECO:0000313" key="4">
    <source>
        <dbReference type="Proteomes" id="UP000001628"/>
    </source>
</evidence>
<dbReference type="Proteomes" id="UP000001628">
    <property type="component" value="Unassembled WGS sequence"/>
</dbReference>
<feature type="region of interest" description="Disordered" evidence="1">
    <location>
        <begin position="443"/>
        <end position="502"/>
    </location>
</feature>
<dbReference type="GeneID" id="22582584"/>
<gene>
    <name evidence="3" type="ORF">PADG_03243</name>
</gene>
<dbReference type="AlphaFoldDB" id="C1G7T8"/>
<dbReference type="EMBL" id="KN275959">
    <property type="protein sequence ID" value="EEH47145.1"/>
    <property type="molecule type" value="Genomic_DNA"/>
</dbReference>
<reference evidence="3 4" key="1">
    <citation type="journal article" date="2011" name="PLoS Genet.">
        <title>Comparative genomic analysis of human fungal pathogens causing paracoccidioidomycosis.</title>
        <authorList>
            <person name="Desjardins C.A."/>
            <person name="Champion M.D."/>
            <person name="Holder J.W."/>
            <person name="Muszewska A."/>
            <person name="Goldberg J."/>
            <person name="Bailao A.M."/>
            <person name="Brigido M.M."/>
            <person name="Ferreira M.E."/>
            <person name="Garcia A.M."/>
            <person name="Grynberg M."/>
            <person name="Gujja S."/>
            <person name="Heiman D.I."/>
            <person name="Henn M.R."/>
            <person name="Kodira C.D."/>
            <person name="Leon-Narvaez H."/>
            <person name="Longo L.V."/>
            <person name="Ma L.J."/>
            <person name="Malavazi I."/>
            <person name="Matsuo A.L."/>
            <person name="Morais F.V."/>
            <person name="Pereira M."/>
            <person name="Rodriguez-Brito S."/>
            <person name="Sakthikumar S."/>
            <person name="Salem-Izacc S.M."/>
            <person name="Sykes S.M."/>
            <person name="Teixeira M.M."/>
            <person name="Vallejo M.C."/>
            <person name="Walter M.E."/>
            <person name="Yandava C."/>
            <person name="Young S."/>
            <person name="Zeng Q."/>
            <person name="Zucker J."/>
            <person name="Felipe M.S."/>
            <person name="Goldman G.H."/>
            <person name="Haas B.J."/>
            <person name="McEwen J.G."/>
            <person name="Nino-Vega G."/>
            <person name="Puccia R."/>
            <person name="San-Blas G."/>
            <person name="Soares C.M."/>
            <person name="Birren B.W."/>
            <person name="Cuomo C.A."/>
        </authorList>
    </citation>
    <scope>NUCLEOTIDE SEQUENCE [LARGE SCALE GENOMIC DNA]</scope>
    <source>
        <strain evidence="3 4">Pb18</strain>
    </source>
</reference>
<dbReference type="OrthoDB" id="5575722at2759"/>
<dbReference type="STRING" id="502780.C1G7T8"/>
<feature type="region of interest" description="Disordered" evidence="1">
    <location>
        <begin position="524"/>
        <end position="571"/>
    </location>
</feature>
<dbReference type="eggNOG" id="ENOG502S4RN">
    <property type="taxonomic scope" value="Eukaryota"/>
</dbReference>
<proteinExistence type="predicted"/>
<name>C1G7T8_PARBD</name>
<dbReference type="InParanoid" id="C1G7T8"/>
<dbReference type="InterPro" id="IPR028163">
    <property type="entry name" value="HAUS_6_N"/>
</dbReference>
<accession>C1G7T8</accession>
<dbReference type="OMA" id="IEWALYH"/>
<keyword evidence="4" id="KW-1185">Reference proteome</keyword>
<dbReference type="VEuPathDB" id="FungiDB:PADG_03243"/>
<feature type="compositionally biased region" description="Polar residues" evidence="1">
    <location>
        <begin position="558"/>
        <end position="568"/>
    </location>
</feature>
<sequence>MQSSTRPLPNPKGLNWLVSSHITAFVRNLRLLHLDQLPDWPDITVRTFASSQPNLRQRVKAVEWSLYQLFLIWDPEETQNKLRPFFPPLEPLQSVNLRAALFRALSDVKKNGVLGREAILRKTMLDECKGKKFEEALCMFSTAVLQKKRLAHARAHQIPVLKMCFSGRTSPLDQEILVPLIIAHRISLTAMINHKCYAREAYEQLKKLLDSKTDELAVRSKEVANKSTTEENSYTNDIMNLWLGDEKWADTILNGGLQAPSDHVLDSSFSQTWCLVKNGRLDEKSSHPSSSDLLADLDNRLAEQKARVERWRKFKQTLEEERHAAQPLKGSISSQPLAFRDHQSLSVVSLAQSDRKSVDQSLHDNEYSSLISALDASLLKHEVNISRNKEQLHSADLGKQRLKNLHSNRDYSIDQATLTLMADQPTPTYSYMDNMSIISSLPAHGSTRSSPQFESEEVSGVGTPHYEFSSGHGTPSITIDYDCNASPKSEDAESPQPISVNPTRTATSTLIERTRKSMTFLPAPTARPRKSLSHAAKPRKSQIFPVNQFETPRKDRTGSFQEPDSGTSIPKEELFSQEADYASVFKSRPRVAISPVNSPSVHMLPMEDSVVDADADGEQAMDIHGGMAGSDLQNSPSFGARFTSRV</sequence>
<dbReference type="HOGENOM" id="CLU_013984_0_1_1"/>
<evidence type="ECO:0000313" key="3">
    <source>
        <dbReference type="EMBL" id="EEH47145.1"/>
    </source>
</evidence>
<dbReference type="RefSeq" id="XP_010758795.1">
    <property type="nucleotide sequence ID" value="XM_010760493.1"/>
</dbReference>
<dbReference type="Pfam" id="PF14661">
    <property type="entry name" value="HAUS6_N"/>
    <property type="match status" value="1"/>
</dbReference>
<protein>
    <recommendedName>
        <fullName evidence="2">HAUS augmin-like complex subunit 6 N-terminal domain-containing protein</fullName>
    </recommendedName>
</protein>
<feature type="region of interest" description="Disordered" evidence="1">
    <location>
        <begin position="627"/>
        <end position="646"/>
    </location>
</feature>
<evidence type="ECO:0000259" key="2">
    <source>
        <dbReference type="Pfam" id="PF14661"/>
    </source>
</evidence>
<dbReference type="KEGG" id="pbn:PADG_03243"/>
<feature type="compositionally biased region" description="Basic residues" evidence="1">
    <location>
        <begin position="527"/>
        <end position="540"/>
    </location>
</feature>
<feature type="domain" description="HAUS augmin-like complex subunit 6 N-terminal" evidence="2">
    <location>
        <begin position="25"/>
        <end position="235"/>
    </location>
</feature>
<organism evidence="3 4">
    <name type="scientific">Paracoccidioides brasiliensis (strain Pb18)</name>
    <dbReference type="NCBI Taxonomy" id="502780"/>
    <lineage>
        <taxon>Eukaryota</taxon>
        <taxon>Fungi</taxon>
        <taxon>Dikarya</taxon>
        <taxon>Ascomycota</taxon>
        <taxon>Pezizomycotina</taxon>
        <taxon>Eurotiomycetes</taxon>
        <taxon>Eurotiomycetidae</taxon>
        <taxon>Onygenales</taxon>
        <taxon>Ajellomycetaceae</taxon>
        <taxon>Paracoccidioides</taxon>
    </lineage>
</organism>
<evidence type="ECO:0000256" key="1">
    <source>
        <dbReference type="SAM" id="MobiDB-lite"/>
    </source>
</evidence>